<accession>A0A195FSM5</accession>
<dbReference type="PROSITE" id="PS50192">
    <property type="entry name" value="T_SNARE"/>
    <property type="match status" value="1"/>
</dbReference>
<evidence type="ECO:0000256" key="3">
    <source>
        <dbReference type="ARBA" id="ARBA00010050"/>
    </source>
</evidence>
<dbReference type="InterPro" id="IPR000727">
    <property type="entry name" value="T_SNARE_dom"/>
</dbReference>
<feature type="compositionally biased region" description="Polar residues" evidence="15">
    <location>
        <begin position="302"/>
        <end position="317"/>
    </location>
</feature>
<evidence type="ECO:0000256" key="9">
    <source>
        <dbReference type="ARBA" id="ARBA00023034"/>
    </source>
</evidence>
<dbReference type="Pfam" id="PF09177">
    <property type="entry name" value="STX6_10_61_N"/>
    <property type="match status" value="1"/>
</dbReference>
<reference evidence="18 19" key="1">
    <citation type="submission" date="2016-03" db="EMBL/GenBank/DDBJ databases">
        <title>Trachymyrmex septentrionalis WGS genome.</title>
        <authorList>
            <person name="Nygaard S."/>
            <person name="Hu H."/>
            <person name="Boomsma J."/>
            <person name="Zhang G."/>
        </authorList>
    </citation>
    <scope>NUCLEOTIDE SEQUENCE [LARGE SCALE GENOMIC DNA]</scope>
    <source>
        <strain evidence="18">Tsep2-gDNA-1</strain>
        <tissue evidence="18">Whole body</tissue>
    </source>
</reference>
<evidence type="ECO:0000256" key="10">
    <source>
        <dbReference type="ARBA" id="ARBA00023054"/>
    </source>
</evidence>
<dbReference type="InterPro" id="IPR015260">
    <property type="entry name" value="Syntaxin-6/10/61_N"/>
</dbReference>
<dbReference type="CDD" id="cd15851">
    <property type="entry name" value="SNARE_Syntaxin6"/>
    <property type="match status" value="1"/>
</dbReference>
<protein>
    <recommendedName>
        <fullName evidence="13">Gamma-soluble NSF attachment protein</fullName>
    </recommendedName>
    <alternativeName>
        <fullName evidence="14">N-ethylmaleimide-sensitive factor attachment protein gamma</fullName>
    </alternativeName>
</protein>
<dbReference type="GO" id="GO:0019905">
    <property type="term" value="F:syntaxin binding"/>
    <property type="evidence" value="ECO:0007669"/>
    <property type="project" value="TreeGrafter"/>
</dbReference>
<evidence type="ECO:0000256" key="5">
    <source>
        <dbReference type="ARBA" id="ARBA00022692"/>
    </source>
</evidence>
<keyword evidence="8 16" id="KW-1133">Transmembrane helix</keyword>
<evidence type="ECO:0000256" key="6">
    <source>
        <dbReference type="ARBA" id="ARBA00022892"/>
    </source>
</evidence>
<dbReference type="FunFam" id="1.25.40.10:FF:000477">
    <property type="entry name" value="gamma-soluble NSF attachment protein"/>
    <property type="match status" value="1"/>
</dbReference>
<keyword evidence="19" id="KW-1185">Reference proteome</keyword>
<dbReference type="SMART" id="SM00397">
    <property type="entry name" value="t_SNARE"/>
    <property type="match status" value="1"/>
</dbReference>
<keyword evidence="6" id="KW-0931">ER-Golgi transport</keyword>
<evidence type="ECO:0000256" key="16">
    <source>
        <dbReference type="SAM" id="Phobius"/>
    </source>
</evidence>
<comment type="subcellular location">
    <subcellularLocation>
        <location evidence="12">Golgi apparatus</location>
        <location evidence="12">trans-Golgi network membrane</location>
        <topology evidence="12">Single-pass type IV membrane protein</topology>
    </subcellularLocation>
    <subcellularLocation>
        <location evidence="1">Membrane</location>
        <topology evidence="1">Peripheral membrane protein</topology>
    </subcellularLocation>
</comment>
<dbReference type="CDD" id="cd21443">
    <property type="entry name" value="SNARE_NTD_STX6_STX10"/>
    <property type="match status" value="1"/>
</dbReference>
<dbReference type="Pfam" id="PF14938">
    <property type="entry name" value="SNAP"/>
    <property type="match status" value="1"/>
</dbReference>
<name>A0A195FSM5_9HYME</name>
<evidence type="ECO:0000256" key="13">
    <source>
        <dbReference type="ARBA" id="ARBA00040047"/>
    </source>
</evidence>
<dbReference type="EMBL" id="KQ981276">
    <property type="protein sequence ID" value="KYN43590.1"/>
    <property type="molecule type" value="Genomic_DNA"/>
</dbReference>
<feature type="region of interest" description="Disordered" evidence="15">
    <location>
        <begin position="666"/>
        <end position="717"/>
    </location>
</feature>
<dbReference type="Gene3D" id="1.20.5.110">
    <property type="match status" value="1"/>
</dbReference>
<dbReference type="Gene3D" id="1.25.40.10">
    <property type="entry name" value="Tetratricopeptide repeat domain"/>
    <property type="match status" value="1"/>
</dbReference>
<dbReference type="InterPro" id="IPR010989">
    <property type="entry name" value="SNARE"/>
</dbReference>
<keyword evidence="7" id="KW-0653">Protein transport</keyword>
<evidence type="ECO:0000256" key="12">
    <source>
        <dbReference type="ARBA" id="ARBA00037801"/>
    </source>
</evidence>
<evidence type="ECO:0000256" key="14">
    <source>
        <dbReference type="ARBA" id="ARBA00042485"/>
    </source>
</evidence>
<evidence type="ECO:0000256" key="8">
    <source>
        <dbReference type="ARBA" id="ARBA00022989"/>
    </source>
</evidence>
<evidence type="ECO:0000256" key="4">
    <source>
        <dbReference type="ARBA" id="ARBA00022448"/>
    </source>
</evidence>
<comment type="similarity">
    <text evidence="3">Belongs to the SNAP family.</text>
</comment>
<organism evidence="18 19">
    <name type="scientific">Trachymyrmex septentrionalis</name>
    <dbReference type="NCBI Taxonomy" id="34720"/>
    <lineage>
        <taxon>Eukaryota</taxon>
        <taxon>Metazoa</taxon>
        <taxon>Ecdysozoa</taxon>
        <taxon>Arthropoda</taxon>
        <taxon>Hexapoda</taxon>
        <taxon>Insecta</taxon>
        <taxon>Pterygota</taxon>
        <taxon>Neoptera</taxon>
        <taxon>Endopterygota</taxon>
        <taxon>Hymenoptera</taxon>
        <taxon>Apocrita</taxon>
        <taxon>Aculeata</taxon>
        <taxon>Formicoidea</taxon>
        <taxon>Formicidae</taxon>
        <taxon>Myrmicinae</taxon>
        <taxon>Trachymyrmex</taxon>
    </lineage>
</organism>
<evidence type="ECO:0000259" key="17">
    <source>
        <dbReference type="PROSITE" id="PS50192"/>
    </source>
</evidence>
<keyword evidence="10" id="KW-0175">Coiled coil</keyword>
<dbReference type="Proteomes" id="UP000078541">
    <property type="component" value="Unassembled WGS sequence"/>
</dbReference>
<proteinExistence type="inferred from homology"/>
<feature type="region of interest" description="Disordered" evidence="15">
    <location>
        <begin position="497"/>
        <end position="529"/>
    </location>
</feature>
<dbReference type="FunFam" id="1.20.5.110:FF:000006">
    <property type="entry name" value="Syntaxin 6"/>
    <property type="match status" value="1"/>
</dbReference>
<evidence type="ECO:0000256" key="15">
    <source>
        <dbReference type="SAM" id="MobiDB-lite"/>
    </source>
</evidence>
<gene>
    <name evidence="18" type="ORF">ALC56_01852</name>
</gene>
<dbReference type="GO" id="GO:0048193">
    <property type="term" value="P:Golgi vesicle transport"/>
    <property type="evidence" value="ECO:0007669"/>
    <property type="project" value="InterPro"/>
</dbReference>
<evidence type="ECO:0000256" key="1">
    <source>
        <dbReference type="ARBA" id="ARBA00004170"/>
    </source>
</evidence>
<dbReference type="InterPro" id="IPR000744">
    <property type="entry name" value="NSF_attach"/>
</dbReference>
<dbReference type="GO" id="GO:0006886">
    <property type="term" value="P:intracellular protein transport"/>
    <property type="evidence" value="ECO:0007669"/>
    <property type="project" value="InterPro"/>
</dbReference>
<keyword evidence="11 16" id="KW-0472">Membrane</keyword>
<evidence type="ECO:0000256" key="2">
    <source>
        <dbReference type="ARBA" id="ARBA00009063"/>
    </source>
</evidence>
<keyword evidence="4" id="KW-0813">Transport</keyword>
<sequence length="747" mass="84919">MDKYFRAIVYIICRFLCGTNLFVSFSLKPTFLKWRPDYEVAADEYSHAATCFRVAKSYAQCKDCLVKAADCYKQTKAWFHAARCIEQALLVCKEMGNLSEVSKLAHSACGLFQQHGSPESAVTALDKAAKMLEATQPQQALELFRRAVDIISGEDNPRHAAEYMSKVARLLVKLQMYDEAADAIRREIGMYQDVKLWQSLGRLTVALVLVQLARGDQVAAEKAFKEWGNFCEAPEVQTLEMLLQAYDNEDADAARAALNSPFIKHMDVEYAKLARGLPLPQQEYAIPPAGVRANAAESYVSPNASKAKNEVNESSQSIEKKPEVASPPKPIQKQEEEDDYEGGLYLNYYVTGSALIGLNCFSEVCKALNKNRGLYGRWSELQNVAIASPTGIPLSGSATAISRTDELDWTTTELRKALRSIEWDLDDLEDTIYILFQSEIFQYNLLFYIVLNACVRIVEKNPTKFKIDNKELTVQRSFIEQAREEVKIMKDKLNLSRSRDRDSTARQPLLDNSPARVPANHGTTKYSKLENEIDSPNRQFLSDTMQQQNAMMRQQDEQLDMIGETVGTLKTVSRQINSELDEQAVMLDEFGNELETTDSKLDATMKKMAKVLHMSNVLPIGHSEQMGSGLLPRRMQGPLSGQGHAYDIIKSNYQSPPRKYQRAHYSCKEHKEQRDRHWEDRDGIRARTTRKTDRHSREDTGSVPPNRPTRRLRRDERSLISHHPKILGLDEYKSHEFLWRSSLTELT</sequence>
<evidence type="ECO:0000256" key="11">
    <source>
        <dbReference type="ARBA" id="ARBA00023136"/>
    </source>
</evidence>
<dbReference type="GO" id="GO:0031201">
    <property type="term" value="C:SNARE complex"/>
    <property type="evidence" value="ECO:0007669"/>
    <property type="project" value="TreeGrafter"/>
</dbReference>
<dbReference type="SUPFAM" id="SSF48452">
    <property type="entry name" value="TPR-like"/>
    <property type="match status" value="1"/>
</dbReference>
<dbReference type="Gene3D" id="1.20.58.90">
    <property type="match status" value="1"/>
</dbReference>
<dbReference type="SUPFAM" id="SSF58038">
    <property type="entry name" value="SNARE fusion complex"/>
    <property type="match status" value="1"/>
</dbReference>
<evidence type="ECO:0000256" key="7">
    <source>
        <dbReference type="ARBA" id="ARBA00022927"/>
    </source>
</evidence>
<dbReference type="FunFam" id="1.20.58.90:FF:000004">
    <property type="entry name" value="Syntaxin 10"/>
    <property type="match status" value="1"/>
</dbReference>
<dbReference type="SUPFAM" id="SSF47661">
    <property type="entry name" value="t-snare proteins"/>
    <property type="match status" value="2"/>
</dbReference>
<dbReference type="PANTHER" id="PTHR13768:SF2">
    <property type="entry name" value="GAMMA-SOLUBLE NSF ATTACHMENT PROTEIN"/>
    <property type="match status" value="1"/>
</dbReference>
<dbReference type="AlphaFoldDB" id="A0A195FSM5"/>
<dbReference type="GO" id="GO:0005483">
    <property type="term" value="F:soluble NSF attachment protein activity"/>
    <property type="evidence" value="ECO:0007669"/>
    <property type="project" value="TreeGrafter"/>
</dbReference>
<dbReference type="GO" id="GO:0005774">
    <property type="term" value="C:vacuolar membrane"/>
    <property type="evidence" value="ECO:0007669"/>
    <property type="project" value="TreeGrafter"/>
</dbReference>
<feature type="region of interest" description="Disordered" evidence="15">
    <location>
        <begin position="302"/>
        <end position="337"/>
    </location>
</feature>
<dbReference type="STRING" id="34720.A0A195FSM5"/>
<feature type="compositionally biased region" description="Basic and acidic residues" evidence="15">
    <location>
        <begin position="666"/>
        <end position="685"/>
    </location>
</feature>
<keyword evidence="5 16" id="KW-0812">Transmembrane</keyword>
<feature type="transmembrane region" description="Helical" evidence="16">
    <location>
        <begin position="7"/>
        <end position="27"/>
    </location>
</feature>
<dbReference type="GO" id="GO:0005794">
    <property type="term" value="C:Golgi apparatus"/>
    <property type="evidence" value="ECO:0007669"/>
    <property type="project" value="UniProtKB-SubCell"/>
</dbReference>
<keyword evidence="9" id="KW-0333">Golgi apparatus</keyword>
<feature type="domain" description="T-SNARE coiled-coil homology" evidence="17">
    <location>
        <begin position="549"/>
        <end position="611"/>
    </location>
</feature>
<evidence type="ECO:0000313" key="19">
    <source>
        <dbReference type="Proteomes" id="UP000078541"/>
    </source>
</evidence>
<comment type="similarity">
    <text evidence="2">Belongs to the syntaxin family.</text>
</comment>
<dbReference type="InterPro" id="IPR011990">
    <property type="entry name" value="TPR-like_helical_dom_sf"/>
</dbReference>
<evidence type="ECO:0000313" key="18">
    <source>
        <dbReference type="EMBL" id="KYN43590.1"/>
    </source>
</evidence>
<dbReference type="PANTHER" id="PTHR13768">
    <property type="entry name" value="SOLUBLE NSF ATTACHMENT PROTEIN SNAP"/>
    <property type="match status" value="1"/>
</dbReference>